<reference evidence="2 3" key="1">
    <citation type="journal article" date="2015" name="Genome Biol. Evol.">
        <title>Comparative Genomics of a Bacterivorous Green Alga Reveals Evolutionary Causalities and Consequences of Phago-Mixotrophic Mode of Nutrition.</title>
        <authorList>
            <person name="Burns J.A."/>
            <person name="Paasch A."/>
            <person name="Narechania A."/>
            <person name="Kim E."/>
        </authorList>
    </citation>
    <scope>NUCLEOTIDE SEQUENCE [LARGE SCALE GENOMIC DNA]</scope>
    <source>
        <strain evidence="2 3">PLY_AMNH</strain>
    </source>
</reference>
<keyword evidence="3" id="KW-1185">Reference proteome</keyword>
<name>A0AAE0BIE4_9CHLO</name>
<evidence type="ECO:0000256" key="1">
    <source>
        <dbReference type="SAM" id="SignalP"/>
    </source>
</evidence>
<dbReference type="EMBL" id="LGRX02034721">
    <property type="protein sequence ID" value="KAK3237032.1"/>
    <property type="molecule type" value="Genomic_DNA"/>
</dbReference>
<feature type="signal peptide" evidence="1">
    <location>
        <begin position="1"/>
        <end position="20"/>
    </location>
</feature>
<accession>A0AAE0BIE4</accession>
<evidence type="ECO:0008006" key="4">
    <source>
        <dbReference type="Google" id="ProtNLM"/>
    </source>
</evidence>
<evidence type="ECO:0000313" key="2">
    <source>
        <dbReference type="EMBL" id="KAK3237032.1"/>
    </source>
</evidence>
<gene>
    <name evidence="2" type="ORF">CYMTET_52863</name>
</gene>
<protein>
    <recommendedName>
        <fullName evidence="4">Methyltransferase domain-containing protein</fullName>
    </recommendedName>
</protein>
<comment type="caution">
    <text evidence="2">The sequence shown here is derived from an EMBL/GenBank/DDBJ whole genome shotgun (WGS) entry which is preliminary data.</text>
</comment>
<keyword evidence="1" id="KW-0732">Signal</keyword>
<dbReference type="Proteomes" id="UP001190700">
    <property type="component" value="Unassembled WGS sequence"/>
</dbReference>
<sequence>MLCSRQCVVLFLGILSAVGASELRVTYTQTNQHIIFNFGIGHGDFTSFFFHATFSGEKSLIRLVFENDAEQKFYRVHLAHTVLPHTLRAEVTPEGVKLTAEKLESNIWEEIVLFSSESAVRATIRVQLSQTAELPIEMAEFHDPREAVMLAVKEARQEEALDATAIRKIAEVLTEAVDRATPRCLAHLHCECDTPLVFDGRECMDGGKWAKLDVRLTSPGGLLANTDRLLMQTDTFSDQPALWNSPDLLQLEAGVFAHVFTAHQQAAQQSSSWPRVFYAQGFRGKKVLAVGAGLQNFEAILFAQQGAAVTVIDRDVHNLRAMERLRVASDVPPSSLALVHCVEHVSLLQLPSDFDAVLALDSMTRAPGELMRAEYTALASRLKVGGRWLQLAPSKERYLKEKQPRLKRFGAAEKKSAANETYWYDWLDIKKLRHLLQPSNFDVLFEVKGANEASGKHEWIWFDLLRVS</sequence>
<dbReference type="SUPFAM" id="SSF53335">
    <property type="entry name" value="S-adenosyl-L-methionine-dependent methyltransferases"/>
    <property type="match status" value="1"/>
</dbReference>
<dbReference type="InterPro" id="IPR029063">
    <property type="entry name" value="SAM-dependent_MTases_sf"/>
</dbReference>
<organism evidence="2 3">
    <name type="scientific">Cymbomonas tetramitiformis</name>
    <dbReference type="NCBI Taxonomy" id="36881"/>
    <lineage>
        <taxon>Eukaryota</taxon>
        <taxon>Viridiplantae</taxon>
        <taxon>Chlorophyta</taxon>
        <taxon>Pyramimonadophyceae</taxon>
        <taxon>Pyramimonadales</taxon>
        <taxon>Pyramimonadaceae</taxon>
        <taxon>Cymbomonas</taxon>
    </lineage>
</organism>
<dbReference type="AlphaFoldDB" id="A0AAE0BIE4"/>
<proteinExistence type="predicted"/>
<dbReference type="Gene3D" id="3.40.50.150">
    <property type="entry name" value="Vaccinia Virus protein VP39"/>
    <property type="match status" value="1"/>
</dbReference>
<feature type="chain" id="PRO_5041908322" description="Methyltransferase domain-containing protein" evidence="1">
    <location>
        <begin position="21"/>
        <end position="468"/>
    </location>
</feature>
<evidence type="ECO:0000313" key="3">
    <source>
        <dbReference type="Proteomes" id="UP001190700"/>
    </source>
</evidence>